<dbReference type="HOGENOM" id="CLU_742894_0_0_1"/>
<dbReference type="AlphaFoldDB" id="I7M9A3"/>
<feature type="region of interest" description="Disordered" evidence="1">
    <location>
        <begin position="225"/>
        <end position="245"/>
    </location>
</feature>
<dbReference type="InParanoid" id="I7M9A3"/>
<protein>
    <submittedName>
        <fullName evidence="2">Uncharacterized protein</fullName>
    </submittedName>
</protein>
<reference evidence="3" key="1">
    <citation type="journal article" date="2006" name="PLoS Biol.">
        <title>Macronuclear genome sequence of the ciliate Tetrahymena thermophila, a model eukaryote.</title>
        <authorList>
            <person name="Eisen J.A."/>
            <person name="Coyne R.S."/>
            <person name="Wu M."/>
            <person name="Wu D."/>
            <person name="Thiagarajan M."/>
            <person name="Wortman J.R."/>
            <person name="Badger J.H."/>
            <person name="Ren Q."/>
            <person name="Amedeo P."/>
            <person name="Jones K.M."/>
            <person name="Tallon L.J."/>
            <person name="Delcher A.L."/>
            <person name="Salzberg S.L."/>
            <person name="Silva J.C."/>
            <person name="Haas B.J."/>
            <person name="Majoros W.H."/>
            <person name="Farzad M."/>
            <person name="Carlton J.M."/>
            <person name="Smith R.K. Jr."/>
            <person name="Garg J."/>
            <person name="Pearlman R.E."/>
            <person name="Karrer K.M."/>
            <person name="Sun L."/>
            <person name="Manning G."/>
            <person name="Elde N.C."/>
            <person name="Turkewitz A.P."/>
            <person name="Asai D.J."/>
            <person name="Wilkes D.E."/>
            <person name="Wang Y."/>
            <person name="Cai H."/>
            <person name="Collins K."/>
            <person name="Stewart B.A."/>
            <person name="Lee S.R."/>
            <person name="Wilamowska K."/>
            <person name="Weinberg Z."/>
            <person name="Ruzzo W.L."/>
            <person name="Wloga D."/>
            <person name="Gaertig J."/>
            <person name="Frankel J."/>
            <person name="Tsao C.-C."/>
            <person name="Gorovsky M.A."/>
            <person name="Keeling P.J."/>
            <person name="Waller R.F."/>
            <person name="Patron N.J."/>
            <person name="Cherry J.M."/>
            <person name="Stover N.A."/>
            <person name="Krieger C.J."/>
            <person name="del Toro C."/>
            <person name="Ryder H.F."/>
            <person name="Williamson S.C."/>
            <person name="Barbeau R.A."/>
            <person name="Hamilton E.P."/>
            <person name="Orias E."/>
        </authorList>
    </citation>
    <scope>NUCLEOTIDE SEQUENCE [LARGE SCALE GENOMIC DNA]</scope>
    <source>
        <strain evidence="3">SB210</strain>
    </source>
</reference>
<dbReference type="RefSeq" id="XP_001021447.1">
    <property type="nucleotide sequence ID" value="XM_001021447.1"/>
</dbReference>
<dbReference type="GeneID" id="7838328"/>
<name>I7M9A3_TETTS</name>
<proteinExistence type="predicted"/>
<feature type="compositionally biased region" description="Basic and acidic residues" evidence="1">
    <location>
        <begin position="236"/>
        <end position="245"/>
    </location>
</feature>
<evidence type="ECO:0000313" key="2">
    <source>
        <dbReference type="EMBL" id="EAS01202.1"/>
    </source>
</evidence>
<sequence>MNQSNYQNNFYLSPNISRKNTYEISTRYSAINPMQQSQFMEEDQVQNIITSTSNYNPAQSLNACSTQELISQIQRANQSVCQMTNDLRNFNDSIRKRTGLEDTRKSTYSLYQNSVSPISNGNMNATNIDCSFPSPVQKTSRSYTSHANYHAEIPFSVSQNLNAPLRSSQYIENLRKSTNNLKQSVAPETNPLRVSTFHDGNQTVINFPFLSYSKDNQDEEIADTRANYKSTTQTPRQKEEEENATRRYYVKHDDLEYEEYEDFENPSNNYKKIKYPYTSNWQTIYQAPEFIQNIINLQKNRSELSEVEQSQQLVANQQTVQQQEAVKYSNYLPKQSINLLDDTQYRSYVETNNTLSGSYISSSVNNIPYSSYY</sequence>
<gene>
    <name evidence="2" type="ORF">TTHERM_00318650</name>
</gene>
<keyword evidence="3" id="KW-1185">Reference proteome</keyword>
<evidence type="ECO:0000256" key="1">
    <source>
        <dbReference type="SAM" id="MobiDB-lite"/>
    </source>
</evidence>
<evidence type="ECO:0000313" key="3">
    <source>
        <dbReference type="Proteomes" id="UP000009168"/>
    </source>
</evidence>
<dbReference type="EMBL" id="GG662605">
    <property type="protein sequence ID" value="EAS01202.1"/>
    <property type="molecule type" value="Genomic_DNA"/>
</dbReference>
<dbReference type="Proteomes" id="UP000009168">
    <property type="component" value="Unassembled WGS sequence"/>
</dbReference>
<accession>I7M9A3</accession>
<organism evidence="2 3">
    <name type="scientific">Tetrahymena thermophila (strain SB210)</name>
    <dbReference type="NCBI Taxonomy" id="312017"/>
    <lineage>
        <taxon>Eukaryota</taxon>
        <taxon>Sar</taxon>
        <taxon>Alveolata</taxon>
        <taxon>Ciliophora</taxon>
        <taxon>Intramacronucleata</taxon>
        <taxon>Oligohymenophorea</taxon>
        <taxon>Hymenostomatida</taxon>
        <taxon>Tetrahymenina</taxon>
        <taxon>Tetrahymenidae</taxon>
        <taxon>Tetrahymena</taxon>
    </lineage>
</organism>
<dbReference type="KEGG" id="tet:TTHERM_00318650"/>